<gene>
    <name evidence="1" type="ORF">ACFP57_00340</name>
</gene>
<dbReference type="Pfam" id="PF08002">
    <property type="entry name" value="DUF1697"/>
    <property type="match status" value="1"/>
</dbReference>
<name>A0ABW1WW03_9ACTN</name>
<reference evidence="2" key="1">
    <citation type="journal article" date="2019" name="Int. J. Syst. Evol. Microbiol.">
        <title>The Global Catalogue of Microorganisms (GCM) 10K type strain sequencing project: providing services to taxonomists for standard genome sequencing and annotation.</title>
        <authorList>
            <consortium name="The Broad Institute Genomics Platform"/>
            <consortium name="The Broad Institute Genome Sequencing Center for Infectious Disease"/>
            <person name="Wu L."/>
            <person name="Ma J."/>
        </authorList>
    </citation>
    <scope>NUCLEOTIDE SEQUENCE [LARGE SCALE GENOMIC DNA]</scope>
    <source>
        <strain evidence="2">CGMCC 1.15277</strain>
    </source>
</reference>
<proteinExistence type="predicted"/>
<dbReference type="RefSeq" id="WP_343886626.1">
    <property type="nucleotide sequence ID" value="NZ_BAAAKI010000017.1"/>
</dbReference>
<dbReference type="InterPro" id="IPR012545">
    <property type="entry name" value="DUF1697"/>
</dbReference>
<dbReference type="Proteomes" id="UP001596266">
    <property type="component" value="Unassembled WGS sequence"/>
</dbReference>
<organism evidence="1 2">
    <name type="scientific">Luteococcus sanguinis</name>
    <dbReference type="NCBI Taxonomy" id="174038"/>
    <lineage>
        <taxon>Bacteria</taxon>
        <taxon>Bacillati</taxon>
        <taxon>Actinomycetota</taxon>
        <taxon>Actinomycetes</taxon>
        <taxon>Propionibacteriales</taxon>
        <taxon>Propionibacteriaceae</taxon>
        <taxon>Luteococcus</taxon>
    </lineage>
</organism>
<accession>A0ABW1WW03</accession>
<dbReference type="PANTHER" id="PTHR36439">
    <property type="entry name" value="BLL4334 PROTEIN"/>
    <property type="match status" value="1"/>
</dbReference>
<dbReference type="Gene3D" id="3.30.70.1280">
    <property type="entry name" value="SP0830-like domains"/>
    <property type="match status" value="1"/>
</dbReference>
<dbReference type="SUPFAM" id="SSF160379">
    <property type="entry name" value="SP0830-like"/>
    <property type="match status" value="1"/>
</dbReference>
<dbReference type="PIRSF" id="PIRSF008502">
    <property type="entry name" value="UCP008502"/>
    <property type="match status" value="1"/>
</dbReference>
<sequence length="184" mass="19927">MTCWIVLLRGINVGGKHKLPMAEVRAALTASGFGDVRTYIQSGNVILDAEGGSDPANRLHVRDQVQETLESVTGFEIPTVVLSVDELVAILEANPFTPAEPKLEHVFFHDGPVPDAERNAVERLMADVQCETEVRVDGRVIYLHTPEGFSNSPLVAKWSRVKSSGTGRNLATCAKLADLATPSH</sequence>
<dbReference type="PANTHER" id="PTHR36439:SF1">
    <property type="entry name" value="DUF1697 DOMAIN-CONTAINING PROTEIN"/>
    <property type="match status" value="1"/>
</dbReference>
<evidence type="ECO:0000313" key="1">
    <source>
        <dbReference type="EMBL" id="MFC6395445.1"/>
    </source>
</evidence>
<dbReference type="EMBL" id="JBHSUA010000002">
    <property type="protein sequence ID" value="MFC6395445.1"/>
    <property type="molecule type" value="Genomic_DNA"/>
</dbReference>
<comment type="caution">
    <text evidence="1">The sequence shown here is derived from an EMBL/GenBank/DDBJ whole genome shotgun (WGS) entry which is preliminary data.</text>
</comment>
<keyword evidence="2" id="KW-1185">Reference proteome</keyword>
<protein>
    <submittedName>
        <fullName evidence="1">DUF1697 domain-containing protein</fullName>
    </submittedName>
</protein>
<evidence type="ECO:0000313" key="2">
    <source>
        <dbReference type="Proteomes" id="UP001596266"/>
    </source>
</evidence>